<evidence type="ECO:0000313" key="1">
    <source>
        <dbReference type="EMBL" id="KAG9223616.1"/>
    </source>
</evidence>
<sequence>MFQLRPAVFGSPPSSPTPSPSASPLSSPRSHTHIPVPVGIQQGSARLPSAPHHPTNTPPTPASTSISTNTHTNAAFQYSSRLLNPIAIPVHVQVPPQPHASLAGPGVPAASGNVLQRCPHNSRDSIHDRACREPLPTGHADEDTDENTDASTVNSTALSLGAGLRAMWDGQMGRTLSGPGAPPSPPRLSRRAKGKWKATERSPPPSPTSPTTELTLVHSPSTTTTATADEGGDWDTGDDVKHRDGMNAANAHLLPLLSPIGPPRLRRSLHNHPAPVDEALIRKASAGALIADQVISAISDPENEIEKDIETKTDDTQKQKKTRQDAYREERGLLTRAHMDAMFSHLAPHLRPDYPKCLADPPRLSQEEIDAMFPNLPVGLRPYYVALGNVPPPLKKGLFDLGESDKGPTTRSKSRRIAQVTNRATKVPKEGGKVVGRSKQGMKRKRAAGVDNSEVKATATAPRSGKRQAKKAAKTKSAEKDNNGAVKAKAEMNGGASDATADINSRRAAKRVRLTVSRTPAKAQAQASLVIRLPPRLEQQFGFETHPTPVLSSSA</sequence>
<evidence type="ECO:0000313" key="2">
    <source>
        <dbReference type="Proteomes" id="UP000824881"/>
    </source>
</evidence>
<dbReference type="EMBL" id="WQMT02000004">
    <property type="protein sequence ID" value="KAG9223616.1"/>
    <property type="molecule type" value="Genomic_DNA"/>
</dbReference>
<accession>A0ACB7J0F0</accession>
<dbReference type="Proteomes" id="UP000824881">
    <property type="component" value="Unassembled WGS sequence"/>
</dbReference>
<comment type="caution">
    <text evidence="1">The sequence shown here is derived from an EMBL/GenBank/DDBJ whole genome shotgun (WGS) entry which is preliminary data.</text>
</comment>
<keyword evidence="2" id="KW-1185">Reference proteome</keyword>
<organism evidence="1 2">
    <name type="scientific">Pleurotus cornucopiae</name>
    <name type="common">Cornucopia mushroom</name>
    <dbReference type="NCBI Taxonomy" id="5321"/>
    <lineage>
        <taxon>Eukaryota</taxon>
        <taxon>Fungi</taxon>
        <taxon>Dikarya</taxon>
        <taxon>Basidiomycota</taxon>
        <taxon>Agaricomycotina</taxon>
        <taxon>Agaricomycetes</taxon>
        <taxon>Agaricomycetidae</taxon>
        <taxon>Agaricales</taxon>
        <taxon>Pleurotineae</taxon>
        <taxon>Pleurotaceae</taxon>
        <taxon>Pleurotus</taxon>
    </lineage>
</organism>
<reference evidence="1 2" key="1">
    <citation type="journal article" date="2021" name="Appl. Environ. Microbiol.">
        <title>Genetic linkage and physical mapping for an oyster mushroom Pleurotus cornucopiae and QTL analysis for the trait cap color.</title>
        <authorList>
            <person name="Zhang Y."/>
            <person name="Gao W."/>
            <person name="Sonnenberg A."/>
            <person name="Chen Q."/>
            <person name="Zhang J."/>
            <person name="Huang C."/>
        </authorList>
    </citation>
    <scope>NUCLEOTIDE SEQUENCE [LARGE SCALE GENOMIC DNA]</scope>
    <source>
        <strain evidence="1">CCMSSC00406</strain>
    </source>
</reference>
<proteinExistence type="predicted"/>
<gene>
    <name evidence="1" type="ORF">CCMSSC00406_0009247</name>
</gene>
<name>A0ACB7J0F0_PLECO</name>
<protein>
    <submittedName>
        <fullName evidence="1">Uncharacterized protein</fullName>
    </submittedName>
</protein>